<organism evidence="2 3">
    <name type="scientific">Chitinophaga filiformis</name>
    <name type="common">Myxococcus filiformis</name>
    <name type="synonym">Flexibacter filiformis</name>
    <dbReference type="NCBI Taxonomy" id="104663"/>
    <lineage>
        <taxon>Bacteria</taxon>
        <taxon>Pseudomonadati</taxon>
        <taxon>Bacteroidota</taxon>
        <taxon>Chitinophagia</taxon>
        <taxon>Chitinophagales</taxon>
        <taxon>Chitinophagaceae</taxon>
        <taxon>Chitinophaga</taxon>
    </lineage>
</organism>
<dbReference type="Pfam" id="PF13573">
    <property type="entry name" value="SprB"/>
    <property type="match status" value="6"/>
</dbReference>
<dbReference type="RefSeq" id="WP_247809820.1">
    <property type="nucleotide sequence ID" value="NZ_CP095855.1"/>
</dbReference>
<dbReference type="Gene3D" id="2.60.40.10">
    <property type="entry name" value="Immunoglobulins"/>
    <property type="match status" value="1"/>
</dbReference>
<evidence type="ECO:0000313" key="2">
    <source>
        <dbReference type="EMBL" id="UPK67439.1"/>
    </source>
</evidence>
<dbReference type="EMBL" id="CP095855">
    <property type="protein sequence ID" value="UPK67439.1"/>
    <property type="molecule type" value="Genomic_DNA"/>
</dbReference>
<keyword evidence="1" id="KW-0472">Membrane</keyword>
<dbReference type="NCBIfam" id="TIGR04183">
    <property type="entry name" value="Por_Secre_tail"/>
    <property type="match status" value="1"/>
</dbReference>
<evidence type="ECO:0000256" key="1">
    <source>
        <dbReference type="SAM" id="Phobius"/>
    </source>
</evidence>
<keyword evidence="3" id="KW-1185">Reference proteome</keyword>
<protein>
    <submittedName>
        <fullName evidence="2">T9SS type A sorting domain-containing protein</fullName>
    </submittedName>
</protein>
<keyword evidence="1" id="KW-1133">Transmembrane helix</keyword>
<accession>A0ABY4HWL1</accession>
<sequence>MPRNNRSVRPTLQTALCVIQPAILTPVRFMYSNHVPISINRKRILYVLFFLLMNIRVSAQIWHPTEPARMYIAIDPVNNNHLGNTFATWPYTLYGPKFVATPIHQEPTEWLYYMDTVVVNPPWMIYEVYDYSSYIYETVTLEYINELYPVTQEVLSQPTMGLGVPFYPLDNYHTSTGMRTDDPINIQFYYLMVPPWNLKNYTGERSVCASSKLRLVSIGDNMTNPENNDYYEGYYVLEYNVGPDLSTGWKAIDSVSDRYGDGFTITPAQAIPEVANTKRNVWFRHRQKAVYNHGATVLYSRWSQPSDAIEISPAPPTVETNQIFKTTGCYNEGGGTITIPGSAIHTGFSSIRWTLRKGIVSTPCDPDLSNPGSNCGDLLAQSNGAVPVSGSITIDNVPKGTYTLWVFNPGETTGSCMTPYYITIEEYAPLTAAENTSQHKNISCYGGSDGAISISADGADTNAAYYFELRSGSTVVRAQEEGVNKSILWEHLPAGTYQAIVRNAQCTNSAPPVNIVLQEPVRVSGNLVSNDPTCTSPGNGAISMAAAATGNYEFQLYQNGSVVKTSGVLNNTGTYTFTDLPGGTYRAVIMNSDAPLCTGWDSTVTLRALSPLGVALSSSDSVSCSGGNDGRLQFTASGGTGQYQYTLNGISNTTGLFTGLGAGAYTVTVSNQDNTCSDAVALAATVYQRAALNVQLSTTPLSCYGQADALISADVNGGSGNYNYRWQQLKNGIWTDGAIWYGTDTRIDALDAGSYRLILTDNKATGCSVTSAESTIPALTELKITSVQVQDAVCLADGAHISMSGAGGTPAYLYEWSTDNGNTYQTFTPGTAITRSGVYKLRLTDAHGCTVDAEKSYTVILPDQPLSFTYQLSDYHGYNVGCAGGNNGYIDITAAGGNGAGYQGYLYAIDNGSYGANAHIESIRAGMHTVQVKDDRNCVSSQQVNFTAPASTISLKVLSKTHNGCGADPAGQITLQATGGNQPYTYSLNDGPWQSDATFSKLVAGDYKVAVQDAAGCMNSIDITLTAAFEPIGITADISPVSCFGLSDGAIAVNTSGGSGQYTYHWKTITADSQAKNLPAGDYPLEITDSKGCKQSATFSITQPTQLVLNIDAPAICDGLSDGSITSTVSGGTPPYQYALDQSSWLPAGNFKGLAPGSYRIDVQDAHQCTQMQQVSIAKSNVQPEVNFLLSSRMNARDTLAVREICLPAPDDVKWTFHPDAVYLGMQGDVPLIRFNNPGTYWVEMNAMFGQCSYTLRKELQIGAYDPSAGPAYTQPVHVIDTVLLSPNPNDGHFNYNIKLNRKQQMIVYVYDLNGVMAEKRQYAPTLEVNDSFTVDGTATGIFILRVITQSESRDVRFIISR</sequence>
<dbReference type="Proteomes" id="UP000830198">
    <property type="component" value="Chromosome"/>
</dbReference>
<dbReference type="Gene3D" id="2.60.40.740">
    <property type="match status" value="2"/>
</dbReference>
<keyword evidence="1" id="KW-0812">Transmembrane</keyword>
<gene>
    <name evidence="2" type="ORF">MYF79_21075</name>
</gene>
<proteinExistence type="predicted"/>
<reference evidence="2 3" key="1">
    <citation type="submission" date="2022-04" db="EMBL/GenBank/DDBJ databases">
        <title>The arsenic-methylating capacity of Chitinophaga filiformis YT5 during chitin decomposition.</title>
        <authorList>
            <person name="Chen G."/>
            <person name="Liang Y."/>
        </authorList>
    </citation>
    <scope>NUCLEOTIDE SEQUENCE [LARGE SCALE GENOMIC DNA]</scope>
    <source>
        <strain evidence="2 3">YT5</strain>
    </source>
</reference>
<dbReference type="InterPro" id="IPR013783">
    <property type="entry name" value="Ig-like_fold"/>
</dbReference>
<feature type="transmembrane region" description="Helical" evidence="1">
    <location>
        <begin position="43"/>
        <end position="62"/>
    </location>
</feature>
<dbReference type="InterPro" id="IPR025667">
    <property type="entry name" value="SprB_repeat"/>
</dbReference>
<dbReference type="InterPro" id="IPR026444">
    <property type="entry name" value="Secre_tail"/>
</dbReference>
<name>A0ABY4HWL1_CHIFI</name>
<evidence type="ECO:0000313" key="3">
    <source>
        <dbReference type="Proteomes" id="UP000830198"/>
    </source>
</evidence>